<dbReference type="InterPro" id="IPR016181">
    <property type="entry name" value="Acyl_CoA_acyltransferase"/>
</dbReference>
<accession>A0A6V8MS21</accession>
<dbReference type="Proteomes" id="UP000568888">
    <property type="component" value="Unassembled WGS sequence"/>
</dbReference>
<reference evidence="2" key="2">
    <citation type="journal article" date="2021" name="Int. J. Syst. Evol. Microbiol.">
        <title>Geomonas silvestris sp. nov., Geomonas paludis sp. nov. and Geomonas limicola sp. nov., isolated from terrestrial environments, and emended description of the genus Geomonas.</title>
        <authorList>
            <person name="Itoh H."/>
            <person name="Xu Z."/>
            <person name="Masuda Y."/>
            <person name="Ushijima N."/>
            <person name="Hayakawa C."/>
            <person name="Shiratori Y."/>
            <person name="Senoo K."/>
        </authorList>
    </citation>
    <scope>NUCLEOTIDE SEQUENCE</scope>
    <source>
        <strain evidence="2">Red736</strain>
    </source>
</reference>
<dbReference type="EC" id="2.3.1.-" evidence="3"/>
<evidence type="ECO:0000313" key="4">
    <source>
        <dbReference type="Proteomes" id="UP000568888"/>
    </source>
</evidence>
<organism evidence="2 4">
    <name type="scientific">Geomonas paludis</name>
    <dbReference type="NCBI Taxonomy" id="2740185"/>
    <lineage>
        <taxon>Bacteria</taxon>
        <taxon>Pseudomonadati</taxon>
        <taxon>Thermodesulfobacteriota</taxon>
        <taxon>Desulfuromonadia</taxon>
        <taxon>Geobacterales</taxon>
        <taxon>Geobacteraceae</taxon>
        <taxon>Geomonas</taxon>
    </lineage>
</organism>
<name>A0A6V8MS21_9BACT</name>
<protein>
    <submittedName>
        <fullName evidence="3">GNAT family N-acetyltransferase</fullName>
        <ecNumber evidence="3">2.3.1.-</ecNumber>
    </submittedName>
</protein>
<dbReference type="InterPro" id="IPR000182">
    <property type="entry name" value="GNAT_dom"/>
</dbReference>
<evidence type="ECO:0000259" key="1">
    <source>
        <dbReference type="Pfam" id="PF00583"/>
    </source>
</evidence>
<dbReference type="AlphaFoldDB" id="A0A6V8MS21"/>
<keyword evidence="3" id="KW-0808">Transferase</keyword>
<feature type="domain" description="N-acetyltransferase" evidence="1">
    <location>
        <begin position="89"/>
        <end position="183"/>
    </location>
</feature>
<sequence>MLQYCKMRLVQARDMVLISGWRSLLGEIFYLNRVAVPVEIPLDALRPVTDFTRPADEAVVELSGELLGERRMEYRFQSRYLKALSYLGKGYRGFGLVKGNTVVGDVWCADKRQGADCGSHPDEQWLGIQCSPGEAYTFDMFVDPAHRGGNVAAALQNGMLHLLKKRGVTKAYGFFWADNVPALWVHRTLRWRELKRVRATRLLLTRKVHVTGQSAG</sequence>
<keyword evidence="5" id="KW-1185">Reference proteome</keyword>
<evidence type="ECO:0000313" key="5">
    <source>
        <dbReference type="Proteomes" id="UP000831485"/>
    </source>
</evidence>
<proteinExistence type="predicted"/>
<dbReference type="GO" id="GO:0016747">
    <property type="term" value="F:acyltransferase activity, transferring groups other than amino-acyl groups"/>
    <property type="evidence" value="ECO:0007669"/>
    <property type="project" value="InterPro"/>
</dbReference>
<reference evidence="4" key="1">
    <citation type="submission" date="2020-06" db="EMBL/GenBank/DDBJ databases">
        <title>Draft genomic sequecing of Geomonas sp. Red736.</title>
        <authorList>
            <person name="Itoh H."/>
            <person name="Xu Z.X."/>
            <person name="Ushijima N."/>
            <person name="Masuda Y."/>
            <person name="Shiratori Y."/>
            <person name="Senoo K."/>
        </authorList>
    </citation>
    <scope>NUCLEOTIDE SEQUENCE [LARGE SCALE GENOMIC DNA]</scope>
    <source>
        <strain evidence="4">Red736</strain>
    </source>
</reference>
<dbReference type="EMBL" id="CP096574">
    <property type="protein sequence ID" value="UPU35504.1"/>
    <property type="molecule type" value="Genomic_DNA"/>
</dbReference>
<reference evidence="3" key="3">
    <citation type="submission" date="2022-04" db="EMBL/GenBank/DDBJ databases">
        <authorList>
            <person name="Liu G."/>
        </authorList>
    </citation>
    <scope>NUCLEOTIDE SEQUENCE</scope>
    <source>
        <strain evidence="3">RG22</strain>
    </source>
</reference>
<evidence type="ECO:0000313" key="3">
    <source>
        <dbReference type="EMBL" id="UPU35504.1"/>
    </source>
</evidence>
<dbReference type="Proteomes" id="UP000831485">
    <property type="component" value="Chromosome"/>
</dbReference>
<dbReference type="Pfam" id="PF00583">
    <property type="entry name" value="Acetyltransf_1"/>
    <property type="match status" value="1"/>
</dbReference>
<gene>
    <name evidence="2" type="ORF">GMPD_08440</name>
    <name evidence="3" type="ORF">M1B72_19000</name>
</gene>
<keyword evidence="3" id="KW-0012">Acyltransferase</keyword>
<evidence type="ECO:0000313" key="2">
    <source>
        <dbReference type="EMBL" id="GFO62925.1"/>
    </source>
</evidence>
<dbReference type="RefSeq" id="WP_183345406.1">
    <property type="nucleotide sequence ID" value="NZ_BLXY01000001.1"/>
</dbReference>
<dbReference type="SUPFAM" id="SSF55729">
    <property type="entry name" value="Acyl-CoA N-acyltransferases (Nat)"/>
    <property type="match status" value="1"/>
</dbReference>
<dbReference type="EMBL" id="BLXY01000001">
    <property type="protein sequence ID" value="GFO62925.1"/>
    <property type="molecule type" value="Genomic_DNA"/>
</dbReference>
<dbReference type="Gene3D" id="3.40.630.30">
    <property type="match status" value="1"/>
</dbReference>